<dbReference type="Gene3D" id="3.40.309.10">
    <property type="entry name" value="Aldehyde Dehydrogenase, Chain A, domain 2"/>
    <property type="match status" value="1"/>
</dbReference>
<protein>
    <submittedName>
        <fullName evidence="6">NAD-dependent succinate-semialdehyde dehydrogenase</fullName>
    </submittedName>
</protein>
<proteinExistence type="inferred from homology"/>
<dbReference type="InterPro" id="IPR016163">
    <property type="entry name" value="Ald_DH_C"/>
</dbReference>
<comment type="similarity">
    <text evidence="1 4">Belongs to the aldehyde dehydrogenase family.</text>
</comment>
<dbReference type="InterPro" id="IPR029510">
    <property type="entry name" value="Ald_DH_CS_GLU"/>
</dbReference>
<accession>A0A289GCT7</accession>
<dbReference type="InterPro" id="IPR050740">
    <property type="entry name" value="Aldehyde_DH_Superfamily"/>
</dbReference>
<evidence type="ECO:0000313" key="6">
    <source>
        <dbReference type="EMBL" id="AZS23847.1"/>
    </source>
</evidence>
<dbReference type="GO" id="GO:0009450">
    <property type="term" value="P:gamma-aminobutyric acid catabolic process"/>
    <property type="evidence" value="ECO:0007669"/>
    <property type="project" value="InterPro"/>
</dbReference>
<evidence type="ECO:0000313" key="7">
    <source>
        <dbReference type="Proteomes" id="UP000256923"/>
    </source>
</evidence>
<evidence type="ECO:0000256" key="2">
    <source>
        <dbReference type="ARBA" id="ARBA00023002"/>
    </source>
</evidence>
<dbReference type="PROSITE" id="PS00687">
    <property type="entry name" value="ALDEHYDE_DEHYDR_GLU"/>
    <property type="match status" value="1"/>
</dbReference>
<dbReference type="PANTHER" id="PTHR43353:SF5">
    <property type="entry name" value="SUCCINATE-SEMIALDEHYDE DEHYDROGENASE, MITOCHONDRIAL"/>
    <property type="match status" value="1"/>
</dbReference>
<reference evidence="6 7" key="1">
    <citation type="submission" date="2018-12" db="EMBL/GenBank/DDBJ databases">
        <title>Characterization and Draft Genome of Vibrio anguillarum J360 Marine Pathogen Isolated from an Outbreak in Lumpfish (Cyclopterus lumpus).</title>
        <authorList>
            <person name="Vasquez J.I."/>
            <person name="Cao T."/>
            <person name="Chakraborty S."/>
            <person name="Gnanagobal H."/>
            <person name="Wescot J."/>
            <person name="Boyce D."/>
            <person name="Santander J."/>
        </authorList>
    </citation>
    <scope>NUCLEOTIDE SEQUENCE [LARGE SCALE GENOMIC DNA]</scope>
    <source>
        <strain evidence="6 7">J360</strain>
    </source>
</reference>
<dbReference type="InterPro" id="IPR016160">
    <property type="entry name" value="Ald_DH_CS_CYS"/>
</dbReference>
<dbReference type="FunFam" id="3.40.605.10:FF:000026">
    <property type="entry name" value="Aldehyde dehydrogenase, putative"/>
    <property type="match status" value="1"/>
</dbReference>
<dbReference type="PROSITE" id="PS00070">
    <property type="entry name" value="ALDEHYDE_DEHYDR_CYS"/>
    <property type="match status" value="1"/>
</dbReference>
<dbReference type="AlphaFoldDB" id="A0A289GCT7"/>
<dbReference type="SUPFAM" id="SSF53720">
    <property type="entry name" value="ALDH-like"/>
    <property type="match status" value="1"/>
</dbReference>
<keyword evidence="2 4" id="KW-0560">Oxidoreductase</keyword>
<dbReference type="CDD" id="cd07103">
    <property type="entry name" value="ALDH_F5_SSADH_GabD"/>
    <property type="match status" value="1"/>
</dbReference>
<dbReference type="InterPro" id="IPR016162">
    <property type="entry name" value="Ald_DH_N"/>
</dbReference>
<dbReference type="FunFam" id="3.40.605.10:FF:000005">
    <property type="entry name" value="Succinate-semialdehyde dehydrogenase I"/>
    <property type="match status" value="1"/>
</dbReference>
<feature type="domain" description="Aldehyde dehydrogenase" evidence="5">
    <location>
        <begin position="45"/>
        <end position="498"/>
    </location>
</feature>
<evidence type="ECO:0000259" key="5">
    <source>
        <dbReference type="Pfam" id="PF00171"/>
    </source>
</evidence>
<dbReference type="Gene3D" id="3.40.605.10">
    <property type="entry name" value="Aldehyde Dehydrogenase, Chain A, domain 1"/>
    <property type="match status" value="1"/>
</dbReference>
<dbReference type="Pfam" id="PF00171">
    <property type="entry name" value="Aldedh"/>
    <property type="match status" value="1"/>
</dbReference>
<dbReference type="GO" id="GO:0004777">
    <property type="term" value="F:succinate-semialdehyde dehydrogenase (NAD+) activity"/>
    <property type="evidence" value="ECO:0007669"/>
    <property type="project" value="TreeGrafter"/>
</dbReference>
<evidence type="ECO:0000256" key="1">
    <source>
        <dbReference type="ARBA" id="ARBA00009986"/>
    </source>
</evidence>
<dbReference type="NCBIfam" id="TIGR01780">
    <property type="entry name" value="SSADH"/>
    <property type="match status" value="1"/>
</dbReference>
<organism evidence="6 7">
    <name type="scientific">Vibrio anguillarum</name>
    <name type="common">Listonella anguillarum</name>
    <dbReference type="NCBI Taxonomy" id="55601"/>
    <lineage>
        <taxon>Bacteria</taxon>
        <taxon>Pseudomonadati</taxon>
        <taxon>Pseudomonadota</taxon>
        <taxon>Gammaproteobacteria</taxon>
        <taxon>Vibrionales</taxon>
        <taxon>Vibrionaceae</taxon>
        <taxon>Vibrio</taxon>
    </lineage>
</organism>
<evidence type="ECO:0000256" key="4">
    <source>
        <dbReference type="RuleBase" id="RU003345"/>
    </source>
</evidence>
<dbReference type="EMBL" id="CP034672">
    <property type="protein sequence ID" value="AZS23847.1"/>
    <property type="molecule type" value="Genomic_DNA"/>
</dbReference>
<dbReference type="PANTHER" id="PTHR43353">
    <property type="entry name" value="SUCCINATE-SEMIALDEHYDE DEHYDROGENASE, MITOCHONDRIAL"/>
    <property type="match status" value="1"/>
</dbReference>
<dbReference type="InterPro" id="IPR016161">
    <property type="entry name" value="Ald_DH/histidinol_DH"/>
</dbReference>
<dbReference type="InterPro" id="IPR015590">
    <property type="entry name" value="Aldehyde_DH_dom"/>
</dbReference>
<sequence>MNLTQFPFTLCFSPLIIARSIVMQLRDPQLFKQQCYLNGQWVCASNSLTSTVYNPYDGTLIGTVPQLDSAQVQQAIEGAELAQKLWKKQPAADKARVLRAWYELIVEHSDDLALILTNEQGKPLAEAKGEISYAASFVEWYAEEAKRAYGELVPSHRADARILVSKEPIGVVAAITPWNFPAAMVTRKCAPAIAAGCAVVLKPVPDTPFTALALAELAHRAGLPAGLLQVVTGEAIAIGQQLTSSKVVRKLSFTGSTGVGKILMAQCAHNIKKLSLELGGNAPFIVFDDADINAAVEGVMVAKFRNAGQTCVCANRIYVQEGVYDKFVKKLVDKVSKLIVGNGLESGVTMGPLINDAAVAKVKLHIADATAQGALVQYGTLPQAGSRLFEPHVLTEMTEEMLVAQEETFGPLAPLFRFTHEEEVIERANHTDSGLAAYCYTQSLARAWRLSEALEVGIVGINEGLISTTVAPFGGIKESGLGREGAKQGLDEYLEVKYTLMGGLN</sequence>
<dbReference type="GO" id="GO:0005829">
    <property type="term" value="C:cytosol"/>
    <property type="evidence" value="ECO:0007669"/>
    <property type="project" value="TreeGrafter"/>
</dbReference>
<dbReference type="FunFam" id="3.40.309.10:FF:000004">
    <property type="entry name" value="Succinate-semialdehyde dehydrogenase I"/>
    <property type="match status" value="1"/>
</dbReference>
<feature type="active site" evidence="3">
    <location>
        <position position="277"/>
    </location>
</feature>
<dbReference type="Proteomes" id="UP000256923">
    <property type="component" value="Chromosome 1"/>
</dbReference>
<gene>
    <name evidence="6" type="ORF">DYL72_01445</name>
</gene>
<evidence type="ECO:0000256" key="3">
    <source>
        <dbReference type="PROSITE-ProRule" id="PRU10007"/>
    </source>
</evidence>
<name>A0A289GCT7_VIBAN</name>
<dbReference type="InterPro" id="IPR010102">
    <property type="entry name" value="Succ_semiAld_DH"/>
</dbReference>